<evidence type="ECO:0000256" key="1">
    <source>
        <dbReference type="SAM" id="MobiDB-lite"/>
    </source>
</evidence>
<feature type="compositionally biased region" description="Low complexity" evidence="1">
    <location>
        <begin position="125"/>
        <end position="137"/>
    </location>
</feature>
<dbReference type="EMBL" id="KV428072">
    <property type="protein sequence ID" value="KZT37996.1"/>
    <property type="molecule type" value="Genomic_DNA"/>
</dbReference>
<reference evidence="2 3" key="1">
    <citation type="journal article" date="2016" name="Mol. Biol. Evol.">
        <title>Comparative Genomics of Early-Diverging Mushroom-Forming Fungi Provides Insights into the Origins of Lignocellulose Decay Capabilities.</title>
        <authorList>
            <person name="Nagy L.G."/>
            <person name="Riley R."/>
            <person name="Tritt A."/>
            <person name="Adam C."/>
            <person name="Daum C."/>
            <person name="Floudas D."/>
            <person name="Sun H."/>
            <person name="Yadav J.S."/>
            <person name="Pangilinan J."/>
            <person name="Larsson K.H."/>
            <person name="Matsuura K."/>
            <person name="Barry K."/>
            <person name="Labutti K."/>
            <person name="Kuo R."/>
            <person name="Ohm R.A."/>
            <person name="Bhattacharya S.S."/>
            <person name="Shirouzu T."/>
            <person name="Yoshinaga Y."/>
            <person name="Martin F.M."/>
            <person name="Grigoriev I.V."/>
            <person name="Hibbett D.S."/>
        </authorList>
    </citation>
    <scope>NUCLEOTIDE SEQUENCE [LARGE SCALE GENOMIC DNA]</scope>
    <source>
        <strain evidence="2 3">HHB10207 ss-3</strain>
    </source>
</reference>
<protein>
    <submittedName>
        <fullName evidence="2">Uncharacterized protein</fullName>
    </submittedName>
</protein>
<evidence type="ECO:0000313" key="3">
    <source>
        <dbReference type="Proteomes" id="UP000076798"/>
    </source>
</evidence>
<feature type="region of interest" description="Disordered" evidence="1">
    <location>
        <begin position="123"/>
        <end position="171"/>
    </location>
</feature>
<feature type="region of interest" description="Disordered" evidence="1">
    <location>
        <begin position="1"/>
        <end position="73"/>
    </location>
</feature>
<name>A0A166CZJ9_9AGAM</name>
<proteinExistence type="predicted"/>
<dbReference type="AlphaFoldDB" id="A0A166CZJ9"/>
<organism evidence="2 3">
    <name type="scientific">Sistotremastrum suecicum HHB10207 ss-3</name>
    <dbReference type="NCBI Taxonomy" id="1314776"/>
    <lineage>
        <taxon>Eukaryota</taxon>
        <taxon>Fungi</taxon>
        <taxon>Dikarya</taxon>
        <taxon>Basidiomycota</taxon>
        <taxon>Agaricomycotina</taxon>
        <taxon>Agaricomycetes</taxon>
        <taxon>Sistotremastrales</taxon>
        <taxon>Sistotremastraceae</taxon>
        <taxon>Sistotremastrum</taxon>
    </lineage>
</organism>
<sequence length="171" mass="18139">MTHAPSSEIGGASNAPSASIKVSDDNFTGIRPRPVRRASRFPGSAVLSSIPEVDEDSHADGFAPVDDGETSTVKEPTLKAVSISTVTPLLIDAEKRTGISVKPSVGAWARQIRAKVLHWKSRDSNAANAGEGQAQNAVPTAAQTIRDNWNREQEANNVNPFGDEFAVPTSH</sequence>
<dbReference type="Proteomes" id="UP000076798">
    <property type="component" value="Unassembled WGS sequence"/>
</dbReference>
<gene>
    <name evidence="2" type="ORF">SISSUDRAFT_1129179</name>
</gene>
<keyword evidence="3" id="KW-1185">Reference proteome</keyword>
<evidence type="ECO:0000313" key="2">
    <source>
        <dbReference type="EMBL" id="KZT37996.1"/>
    </source>
</evidence>
<accession>A0A166CZJ9</accession>